<sequence>KNEAQLISSTVILTKPVTELTTVTILPSAGTATILPSAGTAHSNIESVVLPEGSFTSISPSTEIVLSKTSWLKSEATEQLKGSESENVSLTSDVASIDLKGSSEIRTDEATNQSKSPPRQGSEQFLSENEQSHLKNASSSWMKQKSQRYIAVYPVNDTEMSPYTEPLRICMDDSESVLSIPSISPSSSDASNVTVDSGYTRNHFRRIVGKEKMDLVSEILSPKNPESWKSATSSRELNSDAKNQISDFSDVKNNFIESSKFNQNTDGQGRQSDHDEFAEKDVYLASEVKYISNRSRRLREEHSDETYALASSDKESQKQKDNDVNNAKTYNDKIEPMD</sequence>
<accession>A0A0B7AI10</accession>
<feature type="region of interest" description="Disordered" evidence="1">
    <location>
        <begin position="223"/>
        <end position="244"/>
    </location>
</feature>
<dbReference type="AlphaFoldDB" id="A0A0B7AI10"/>
<dbReference type="EMBL" id="HACG01032675">
    <property type="protein sequence ID" value="CEK79540.1"/>
    <property type="molecule type" value="Transcribed_RNA"/>
</dbReference>
<gene>
    <name evidence="2" type="primary">ORF116001</name>
</gene>
<feature type="non-terminal residue" evidence="2">
    <location>
        <position position="1"/>
    </location>
</feature>
<evidence type="ECO:0000313" key="2">
    <source>
        <dbReference type="EMBL" id="CEK79540.1"/>
    </source>
</evidence>
<feature type="compositionally biased region" description="Basic and acidic residues" evidence="1">
    <location>
        <begin position="312"/>
        <end position="323"/>
    </location>
</feature>
<protein>
    <submittedName>
        <fullName evidence="2">Uncharacterized protein</fullName>
    </submittedName>
</protein>
<feature type="region of interest" description="Disordered" evidence="1">
    <location>
        <begin position="99"/>
        <end position="140"/>
    </location>
</feature>
<proteinExistence type="predicted"/>
<feature type="compositionally biased region" description="Polar residues" evidence="1">
    <location>
        <begin position="227"/>
        <end position="244"/>
    </location>
</feature>
<name>A0A0B7AI10_9EUPU</name>
<reference evidence="2" key="1">
    <citation type="submission" date="2014-12" db="EMBL/GenBank/DDBJ databases">
        <title>Insight into the proteome of Arion vulgaris.</title>
        <authorList>
            <person name="Aradska J."/>
            <person name="Bulat T."/>
            <person name="Smidak R."/>
            <person name="Sarate P."/>
            <person name="Gangsoo J."/>
            <person name="Sialana F."/>
            <person name="Bilban M."/>
            <person name="Lubec G."/>
        </authorList>
    </citation>
    <scope>NUCLEOTIDE SEQUENCE</scope>
    <source>
        <tissue evidence="2">Skin</tissue>
    </source>
</reference>
<feature type="region of interest" description="Disordered" evidence="1">
    <location>
        <begin position="295"/>
        <end position="338"/>
    </location>
</feature>
<evidence type="ECO:0000256" key="1">
    <source>
        <dbReference type="SAM" id="MobiDB-lite"/>
    </source>
</evidence>
<feature type="compositionally biased region" description="Polar residues" evidence="1">
    <location>
        <begin position="110"/>
        <end position="140"/>
    </location>
</feature>
<organism evidence="2">
    <name type="scientific">Arion vulgaris</name>
    <dbReference type="NCBI Taxonomy" id="1028688"/>
    <lineage>
        <taxon>Eukaryota</taxon>
        <taxon>Metazoa</taxon>
        <taxon>Spiralia</taxon>
        <taxon>Lophotrochozoa</taxon>
        <taxon>Mollusca</taxon>
        <taxon>Gastropoda</taxon>
        <taxon>Heterobranchia</taxon>
        <taxon>Euthyneura</taxon>
        <taxon>Panpulmonata</taxon>
        <taxon>Eupulmonata</taxon>
        <taxon>Stylommatophora</taxon>
        <taxon>Helicina</taxon>
        <taxon>Arionoidea</taxon>
        <taxon>Arionidae</taxon>
        <taxon>Arion</taxon>
    </lineage>
</organism>